<feature type="compositionally biased region" description="Low complexity" evidence="1">
    <location>
        <begin position="39"/>
        <end position="55"/>
    </location>
</feature>
<proteinExistence type="predicted"/>
<comment type="caution">
    <text evidence="2">The sequence shown here is derived from an EMBL/GenBank/DDBJ whole genome shotgun (WGS) entry which is preliminary data.</text>
</comment>
<reference evidence="2 3" key="1">
    <citation type="submission" date="2024-04" db="EMBL/GenBank/DDBJ databases">
        <title>genome sequences of Mucor flavus KT1a and Helicostylum pulchrum KT1b strains isolated from the surface of a dry-aged beef.</title>
        <authorList>
            <person name="Toyotome T."/>
            <person name="Hosono M."/>
            <person name="Torimaru M."/>
            <person name="Fukuda K."/>
            <person name="Mikami N."/>
        </authorList>
    </citation>
    <scope>NUCLEOTIDE SEQUENCE [LARGE SCALE GENOMIC DNA]</scope>
    <source>
        <strain evidence="2 3">KT1a</strain>
    </source>
</reference>
<protein>
    <submittedName>
        <fullName evidence="2">Uncharacterized protein</fullName>
    </submittedName>
</protein>
<accession>A0ABP9YZQ3</accession>
<name>A0ABP9YZQ3_9FUNG</name>
<evidence type="ECO:0000313" key="2">
    <source>
        <dbReference type="EMBL" id="GAA5812315.1"/>
    </source>
</evidence>
<feature type="region of interest" description="Disordered" evidence="1">
    <location>
        <begin position="31"/>
        <end position="55"/>
    </location>
</feature>
<dbReference type="EMBL" id="BAABUK010000012">
    <property type="protein sequence ID" value="GAA5812315.1"/>
    <property type="molecule type" value="Genomic_DNA"/>
</dbReference>
<sequence>MTQENKTDCLTIHPEHDKVSSAILGALVKLGKAPKSNRQQQQKEQQQHQQQQQQQ</sequence>
<organism evidence="2 3">
    <name type="scientific">Mucor flavus</name>
    <dbReference type="NCBI Taxonomy" id="439312"/>
    <lineage>
        <taxon>Eukaryota</taxon>
        <taxon>Fungi</taxon>
        <taxon>Fungi incertae sedis</taxon>
        <taxon>Mucoromycota</taxon>
        <taxon>Mucoromycotina</taxon>
        <taxon>Mucoromycetes</taxon>
        <taxon>Mucorales</taxon>
        <taxon>Mucorineae</taxon>
        <taxon>Mucoraceae</taxon>
        <taxon>Mucor</taxon>
    </lineage>
</organism>
<dbReference type="Proteomes" id="UP001473302">
    <property type="component" value="Unassembled WGS sequence"/>
</dbReference>
<gene>
    <name evidence="2" type="ORF">MFLAVUS_005766</name>
</gene>
<evidence type="ECO:0000256" key="1">
    <source>
        <dbReference type="SAM" id="MobiDB-lite"/>
    </source>
</evidence>
<keyword evidence="3" id="KW-1185">Reference proteome</keyword>
<evidence type="ECO:0000313" key="3">
    <source>
        <dbReference type="Proteomes" id="UP001473302"/>
    </source>
</evidence>